<evidence type="ECO:0000256" key="2">
    <source>
        <dbReference type="ARBA" id="ARBA00022801"/>
    </source>
</evidence>
<evidence type="ECO:0000313" key="5">
    <source>
        <dbReference type="EMBL" id="MBK2065639.1"/>
    </source>
</evidence>
<keyword evidence="2 3" id="KW-0378">Hydrolase</keyword>
<dbReference type="PROSITE" id="PS51770">
    <property type="entry name" value="HOTDOG_ACOT"/>
    <property type="match status" value="1"/>
</dbReference>
<reference evidence="5 6" key="1">
    <citation type="submission" date="2020-09" db="EMBL/GenBank/DDBJ databases">
        <title>Development of specific Francisella tularensis PCR assay based on in-depth characterization of family Francisellaceae.</title>
        <authorList>
            <person name="Ohrman C."/>
            <person name="Sahl J."/>
            <person name="Sjodin A."/>
            <person name="Uneklint I."/>
            <person name="Ballard R."/>
            <person name="Karlsson L."/>
            <person name="Mcdonough R."/>
            <person name="Sundell D."/>
            <person name="Soria K."/>
            <person name="Brindeflk B."/>
            <person name="Vallesi A."/>
            <person name="Ramirez-Paredes J.G."/>
            <person name="Colquhoun D."/>
            <person name="Myrtennas K."/>
            <person name="Birdsell D."/>
            <person name="Johansson A."/>
            <person name="Wagner D."/>
            <person name="Forsman M."/>
        </authorList>
    </citation>
    <scope>NUCLEOTIDE SEQUENCE [LARGE SCALE GENOMIC DNA]</scope>
    <source>
        <strain evidence="5 6">FSC1140</strain>
    </source>
</reference>
<dbReference type="Pfam" id="PF03061">
    <property type="entry name" value="4HBT"/>
    <property type="match status" value="1"/>
</dbReference>
<dbReference type="InterPro" id="IPR029069">
    <property type="entry name" value="HotDog_dom_sf"/>
</dbReference>
<evidence type="ECO:0000313" key="6">
    <source>
        <dbReference type="Proteomes" id="UP000701999"/>
    </source>
</evidence>
<dbReference type="InterPro" id="IPR033120">
    <property type="entry name" value="HOTDOG_ACOT"/>
</dbReference>
<proteinExistence type="inferred from homology"/>
<dbReference type="AlphaFoldDB" id="A0A9Q2KWE5"/>
<dbReference type="PANTHER" id="PTHR11049:SF5">
    <property type="entry name" value="ACYL-COA THIOESTER HYDROLASE YCIA"/>
    <property type="match status" value="1"/>
</dbReference>
<dbReference type="Proteomes" id="UP000701999">
    <property type="component" value="Unassembled WGS sequence"/>
</dbReference>
<dbReference type="GO" id="GO:0005829">
    <property type="term" value="C:cytosol"/>
    <property type="evidence" value="ECO:0007669"/>
    <property type="project" value="TreeGrafter"/>
</dbReference>
<dbReference type="PANTHER" id="PTHR11049">
    <property type="entry name" value="ACYL COENZYME A THIOESTER HYDROLASE"/>
    <property type="match status" value="1"/>
</dbReference>
<keyword evidence="6" id="KW-1185">Reference proteome</keyword>
<dbReference type="GO" id="GO:0052816">
    <property type="term" value="F:long-chain fatty acyl-CoA hydrolase activity"/>
    <property type="evidence" value="ECO:0007669"/>
    <property type="project" value="TreeGrafter"/>
</dbReference>
<name>A0A9Q2KWE5_9GAMM</name>
<dbReference type="InterPro" id="IPR040170">
    <property type="entry name" value="Cytosol_ACT"/>
</dbReference>
<comment type="caution">
    <text evidence="5">The sequence shown here is derived from an EMBL/GenBank/DDBJ whole genome shotgun (WGS) entry which is preliminary data.</text>
</comment>
<sequence>MKENDGELVIRTLAMPADTNVNGDIFGGWILSQMDIGGSILAHKITKGKTVTVAIDSMKFISPVAVGDTICIYAKIVNIGNTSLKLHLKTYVTRKYTEKRDLVTQADFSYVNIGDNGKPKPINKDKL</sequence>
<dbReference type="RefSeq" id="WP_200147139.1">
    <property type="nucleotide sequence ID" value="NZ_JACVJL010000093.1"/>
</dbReference>
<dbReference type="InterPro" id="IPR006683">
    <property type="entry name" value="Thioestr_dom"/>
</dbReference>
<comment type="similarity">
    <text evidence="1">Belongs to the acyl coenzyme A hydrolase family.</text>
</comment>
<dbReference type="EMBL" id="JACVKN010000176">
    <property type="protein sequence ID" value="MBK2065639.1"/>
    <property type="molecule type" value="Genomic_DNA"/>
</dbReference>
<evidence type="ECO:0000256" key="3">
    <source>
        <dbReference type="PROSITE-ProRule" id="PRU01106"/>
    </source>
</evidence>
<evidence type="ECO:0000256" key="1">
    <source>
        <dbReference type="ARBA" id="ARBA00010458"/>
    </source>
</evidence>
<dbReference type="GeneID" id="93255044"/>
<evidence type="ECO:0000259" key="4">
    <source>
        <dbReference type="PROSITE" id="PS51770"/>
    </source>
</evidence>
<dbReference type="SUPFAM" id="SSF54637">
    <property type="entry name" value="Thioesterase/thiol ester dehydrase-isomerase"/>
    <property type="match status" value="1"/>
</dbReference>
<dbReference type="GO" id="GO:0006637">
    <property type="term" value="P:acyl-CoA metabolic process"/>
    <property type="evidence" value="ECO:0007669"/>
    <property type="project" value="TreeGrafter"/>
</dbReference>
<dbReference type="CDD" id="cd03442">
    <property type="entry name" value="BFIT_BACH"/>
    <property type="match status" value="1"/>
</dbReference>
<protein>
    <submittedName>
        <fullName evidence="5">Acyl-CoA thioesterase</fullName>
    </submittedName>
</protein>
<organism evidence="5 6">
    <name type="scientific">Francisella noatunensis</name>
    <dbReference type="NCBI Taxonomy" id="657445"/>
    <lineage>
        <taxon>Bacteria</taxon>
        <taxon>Pseudomonadati</taxon>
        <taxon>Pseudomonadota</taxon>
        <taxon>Gammaproteobacteria</taxon>
        <taxon>Thiotrichales</taxon>
        <taxon>Francisellaceae</taxon>
        <taxon>Francisella</taxon>
    </lineage>
</organism>
<accession>A0A9Q2KWE5</accession>
<gene>
    <name evidence="5" type="ORF">IB647_08560</name>
</gene>
<feature type="domain" description="HotDog ACOT-type" evidence="4">
    <location>
        <begin position="4"/>
        <end position="116"/>
    </location>
</feature>
<dbReference type="Gene3D" id="3.10.129.10">
    <property type="entry name" value="Hotdog Thioesterase"/>
    <property type="match status" value="1"/>
</dbReference>
<dbReference type="GO" id="GO:0009062">
    <property type="term" value="P:fatty acid catabolic process"/>
    <property type="evidence" value="ECO:0007669"/>
    <property type="project" value="TreeGrafter"/>
</dbReference>